<accession>A0A1W2ASD6</accession>
<dbReference type="OrthoDB" id="3034506at2"/>
<name>A0A1W2ASD6_9FIRM</name>
<dbReference type="AlphaFoldDB" id="A0A1W2ASD6"/>
<keyword evidence="2" id="KW-1185">Reference proteome</keyword>
<sequence length="457" mass="47272">MSDYRYDPFQNSLQAVSVTNEVHIIPNSSPFTIRLREVPYKANPSTLTMRVMDFLVAAITDTQNYVTVTNPDSHSADEVLTVDSEKLQVTAKSSSSVATTLSAAITSTTATTCTVTTGSEFLVGNVIKIDNEQLFVTAVSGSTLTVKRGHNGTIATTHLNAAEIYILNNLTVTRGYDSTTATSHSIATPVYINSSMSEVATTPTAGQFWPDYSTSADGDDSWNTGTIQFNSVDAGKLVAVSYQKIGTLVDSLLPAEYPWHLRDLGDGSEGDFVSAGNVTLSGEHHYRNFVLNTNHTITIGDPGFLIIKCQNVCIVNGTINGNGVATNFDGTGGGAGGTSASKFKSVFVAATSGNTPTLPIQNAIISSGEIALGGCGVVDGGSGGYGGGYCQINSESVLFNGQINLNGLSSNGGGGGGVCVIAAKKYISDEGVVSVSGGITAGTSGGAGWYRKITLGG</sequence>
<dbReference type="Proteomes" id="UP000192738">
    <property type="component" value="Unassembled WGS sequence"/>
</dbReference>
<evidence type="ECO:0000313" key="1">
    <source>
        <dbReference type="EMBL" id="SMC63118.1"/>
    </source>
</evidence>
<dbReference type="EMBL" id="FWXI01000006">
    <property type="protein sequence ID" value="SMC63118.1"/>
    <property type="molecule type" value="Genomic_DNA"/>
</dbReference>
<protein>
    <submittedName>
        <fullName evidence="1">Uncharacterized protein</fullName>
    </submittedName>
</protein>
<organism evidence="1 2">
    <name type="scientific">Sporomusa malonica</name>
    <dbReference type="NCBI Taxonomy" id="112901"/>
    <lineage>
        <taxon>Bacteria</taxon>
        <taxon>Bacillati</taxon>
        <taxon>Bacillota</taxon>
        <taxon>Negativicutes</taxon>
        <taxon>Selenomonadales</taxon>
        <taxon>Sporomusaceae</taxon>
        <taxon>Sporomusa</taxon>
    </lineage>
</organism>
<evidence type="ECO:0000313" key="2">
    <source>
        <dbReference type="Proteomes" id="UP000192738"/>
    </source>
</evidence>
<dbReference type="STRING" id="112901.SAMN04488500_10656"/>
<proteinExistence type="predicted"/>
<reference evidence="1 2" key="1">
    <citation type="submission" date="2017-04" db="EMBL/GenBank/DDBJ databases">
        <authorList>
            <person name="Afonso C.L."/>
            <person name="Miller P.J."/>
            <person name="Scott M.A."/>
            <person name="Spackman E."/>
            <person name="Goraichik I."/>
            <person name="Dimitrov K.M."/>
            <person name="Suarez D.L."/>
            <person name="Swayne D.E."/>
        </authorList>
    </citation>
    <scope>NUCLEOTIDE SEQUENCE [LARGE SCALE GENOMIC DNA]</scope>
    <source>
        <strain evidence="1 2">DSM 5090</strain>
    </source>
</reference>
<dbReference type="RefSeq" id="WP_084575280.1">
    <property type="nucleotide sequence ID" value="NZ_CP155572.1"/>
</dbReference>
<gene>
    <name evidence="1" type="ORF">SAMN04488500_10656</name>
</gene>